<dbReference type="KEGG" id="mpl:Mpal_2167"/>
<dbReference type="Gene3D" id="1.25.40.10">
    <property type="entry name" value="Tetratricopeptide repeat domain"/>
    <property type="match status" value="3"/>
</dbReference>
<dbReference type="AlphaFoldDB" id="B8GDW4"/>
<evidence type="ECO:0000313" key="2">
    <source>
        <dbReference type="Proteomes" id="UP000002457"/>
    </source>
</evidence>
<gene>
    <name evidence="1" type="ordered locus">Mpal_2167</name>
</gene>
<accession>B8GDW4</accession>
<name>B8GDW4_METPE</name>
<dbReference type="Proteomes" id="UP000002457">
    <property type="component" value="Chromosome"/>
</dbReference>
<dbReference type="InterPro" id="IPR011990">
    <property type="entry name" value="TPR-like_helical_dom_sf"/>
</dbReference>
<evidence type="ECO:0000313" key="1">
    <source>
        <dbReference type="EMBL" id="ACL17465.1"/>
    </source>
</evidence>
<organism evidence="1 2">
    <name type="scientific">Methanosphaerula palustris (strain ATCC BAA-1556 / DSM 19958 / E1-9c)</name>
    <dbReference type="NCBI Taxonomy" id="521011"/>
    <lineage>
        <taxon>Archaea</taxon>
        <taxon>Methanobacteriati</taxon>
        <taxon>Methanobacteriota</taxon>
        <taxon>Stenosarchaea group</taxon>
        <taxon>Methanomicrobia</taxon>
        <taxon>Methanomicrobiales</taxon>
        <taxon>Methanoregulaceae</taxon>
        <taxon>Methanosphaerula</taxon>
    </lineage>
</organism>
<dbReference type="STRING" id="521011.Mpal_2167"/>
<dbReference type="eggNOG" id="arCOG03827">
    <property type="taxonomic scope" value="Archaea"/>
</dbReference>
<reference evidence="1 2" key="1">
    <citation type="journal article" date="2015" name="Genome Announc.">
        <title>Complete Genome Sequence of Methanosphaerula palustris E1-9CT, a Hydrogenotrophic Methanogen Isolated from a Minerotrophic Fen Peatland.</title>
        <authorList>
            <person name="Cadillo-Quiroz H."/>
            <person name="Browne P."/>
            <person name="Kyrpides N."/>
            <person name="Woyke T."/>
            <person name="Goodwin L."/>
            <person name="Detter C."/>
            <person name="Yavitt J.B."/>
            <person name="Zinder S.H."/>
        </authorList>
    </citation>
    <scope>NUCLEOTIDE SEQUENCE [LARGE SCALE GENOMIC DNA]</scope>
    <source>
        <strain evidence="2">ATCC BAA-1556 / DSM 19958 / E1-9c</strain>
    </source>
</reference>
<protein>
    <submittedName>
        <fullName evidence="1">Uncharacterized protein</fullName>
    </submittedName>
</protein>
<keyword evidence="2" id="KW-1185">Reference proteome</keyword>
<dbReference type="EMBL" id="CP001338">
    <property type="protein sequence ID" value="ACL17465.1"/>
    <property type="molecule type" value="Genomic_DNA"/>
</dbReference>
<proteinExistence type="predicted"/>
<sequence length="1167" mass="131135">MNKALIEIESVAKRKERAELVHAVNTRLEEAGFLRDEPELFSSLMELSREEIESLVRRMVDQYISTANQQWIGAIISLSSRLDRKSHQSKVLSSVTRALVQEGVRTKNPVLIEEGMGLLAHISFRKYRSALLIDIVPSLIAWGIETRNIRFHQSALNLVEEIGDVSERADLHCEIVTAMVMIGVAQRDLSIIIDAIRSASTILQKIRRINCTLGIIDLTWRSPLGRNIADIRSFVGSFADLPLNRQTEILECLIQELLERVRDKSQLYSTLISLEREIPGSRRYLVIRLLKKAEMTSDLWYIRKALEFNGRIVDSAQIPLKEIIHSGIVIAEKTGDAQFLMAIIELVDDICDRATGLHTYLHFTNTLLRIGEFYSAIEVFGRIFPIDYPYRSQIDDSVVRLLKEGVIRDEVDLLSGKVLSQMESSHAEIAIYRAVFELCKDHPFGVLTEHSAAVKALANLHPRSDHLVCDCIRILIEHGFLTSQDPGILIDFAEGITDLTLRERAVSTIIKNLTSIGVEQSSRDFLQRAIGLSCNIEGQHTRSEALFNVIEAASLLAVKQSDLDLLRRMKVWSTSLLDKEYAVSAIGKIIQGMIRYALIEKAPYALDEATQILETIDDPSLRHQLMERIIENYIRVGCLTLEEAGTISDTSDFIEEIRPFRQALSLLKQSQQKQLVSLKIASSIDIILQYADKSTNMNFFVPLTIFSLEIENPCERDAMISRIASGLREITELLDSTDSYEILSYLLMRLDQAGSSELILNLAYSLNEQIRDVYTRLSGMCTLADLYLQNGKADRAGDILKDVRSLTEALSSVYQRVLLLAEVATLLVRSDEEQAYACLSEAMDLLPGVEPEKDSLVRVQLVLSIVSLNSTNKNPENIARAMQIVAEIRTPEDYIEALIAISNMVRQDPVKCREILQAVAVSIQTIASPYERAIALLDVVPIAESSGEYIYADLFLERAEAALQEINIPFIVSVVKKAVVQKLLMISARRPDPAYRERAVAVARSIEDDDIRAEALRRMNLEYESLPRDLVSTSVLDARRKILSGEFTKGMIVSLERILHTLSDRALQAKLYTDLYISAREAGQENLAEKMLTAAITAAGIIRPLSRRVYVLGEIALRVFAAGDEGRSGDVMDMAGEAATSIREFKQRDLIFDELAMVIRVMQELRL</sequence>
<dbReference type="HOGENOM" id="CLU_274476_0_0_2"/>